<sequence length="134" mass="15479">YQQNETIFEEDIKLLKLDVELRDNALLSLRQKFEEAEQERDELKLKLEKFHTSSKNLRTFKPPKPNLVFHDAPTVNETVHTALNVKLSPTKPDKDLSHRPLTPIIEDWVSDSEDDSEAEPTQNAPSFVQPRSSD</sequence>
<evidence type="ECO:0000313" key="3">
    <source>
        <dbReference type="EMBL" id="GFD30967.1"/>
    </source>
</evidence>
<gene>
    <name evidence="3" type="ORF">Tci_902936</name>
</gene>
<reference evidence="3" key="1">
    <citation type="journal article" date="2019" name="Sci. Rep.">
        <title>Draft genome of Tanacetum cinerariifolium, the natural source of mosquito coil.</title>
        <authorList>
            <person name="Yamashiro T."/>
            <person name="Shiraishi A."/>
            <person name="Satake H."/>
            <person name="Nakayama K."/>
        </authorList>
    </citation>
    <scope>NUCLEOTIDE SEQUENCE</scope>
</reference>
<organism evidence="3">
    <name type="scientific">Tanacetum cinerariifolium</name>
    <name type="common">Dalmatian daisy</name>
    <name type="synonym">Chrysanthemum cinerariifolium</name>
    <dbReference type="NCBI Taxonomy" id="118510"/>
    <lineage>
        <taxon>Eukaryota</taxon>
        <taxon>Viridiplantae</taxon>
        <taxon>Streptophyta</taxon>
        <taxon>Embryophyta</taxon>
        <taxon>Tracheophyta</taxon>
        <taxon>Spermatophyta</taxon>
        <taxon>Magnoliopsida</taxon>
        <taxon>eudicotyledons</taxon>
        <taxon>Gunneridae</taxon>
        <taxon>Pentapetalae</taxon>
        <taxon>asterids</taxon>
        <taxon>campanulids</taxon>
        <taxon>Asterales</taxon>
        <taxon>Asteraceae</taxon>
        <taxon>Asteroideae</taxon>
        <taxon>Anthemideae</taxon>
        <taxon>Anthemidinae</taxon>
        <taxon>Tanacetum</taxon>
    </lineage>
</organism>
<dbReference type="EMBL" id="BKCJ011409358">
    <property type="protein sequence ID" value="GFD30967.1"/>
    <property type="molecule type" value="Genomic_DNA"/>
</dbReference>
<proteinExistence type="predicted"/>
<feature type="compositionally biased region" description="Acidic residues" evidence="2">
    <location>
        <begin position="108"/>
        <end position="118"/>
    </location>
</feature>
<keyword evidence="1" id="KW-0175">Coiled coil</keyword>
<accession>A0A699V7C4</accession>
<feature type="non-terminal residue" evidence="3">
    <location>
        <position position="1"/>
    </location>
</feature>
<feature type="non-terminal residue" evidence="3">
    <location>
        <position position="134"/>
    </location>
</feature>
<feature type="region of interest" description="Disordered" evidence="2">
    <location>
        <begin position="86"/>
        <end position="134"/>
    </location>
</feature>
<feature type="compositionally biased region" description="Polar residues" evidence="2">
    <location>
        <begin position="120"/>
        <end position="134"/>
    </location>
</feature>
<protein>
    <submittedName>
        <fullName evidence="3">Uncharacterized protein</fullName>
    </submittedName>
</protein>
<evidence type="ECO:0000256" key="2">
    <source>
        <dbReference type="SAM" id="MobiDB-lite"/>
    </source>
</evidence>
<comment type="caution">
    <text evidence="3">The sequence shown here is derived from an EMBL/GenBank/DDBJ whole genome shotgun (WGS) entry which is preliminary data.</text>
</comment>
<feature type="coiled-coil region" evidence="1">
    <location>
        <begin position="19"/>
        <end position="53"/>
    </location>
</feature>
<name>A0A699V7C4_TANCI</name>
<evidence type="ECO:0000256" key="1">
    <source>
        <dbReference type="SAM" id="Coils"/>
    </source>
</evidence>
<dbReference type="AlphaFoldDB" id="A0A699V7C4"/>